<proteinExistence type="predicted"/>
<feature type="compositionally biased region" description="Basic and acidic residues" evidence="1">
    <location>
        <begin position="40"/>
        <end position="51"/>
    </location>
</feature>
<feature type="region of interest" description="Disordered" evidence="1">
    <location>
        <begin position="517"/>
        <end position="537"/>
    </location>
</feature>
<dbReference type="EMBL" id="OU900102">
    <property type="protein sequence ID" value="CAH1188405.1"/>
    <property type="molecule type" value="Genomic_DNA"/>
</dbReference>
<gene>
    <name evidence="2" type="ORF">PHYEVI_LOCUS11479</name>
</gene>
<feature type="region of interest" description="Disordered" evidence="1">
    <location>
        <begin position="1"/>
        <end position="71"/>
    </location>
</feature>
<feature type="compositionally biased region" description="Polar residues" evidence="1">
    <location>
        <begin position="860"/>
        <end position="870"/>
    </location>
</feature>
<feature type="compositionally biased region" description="Basic and acidic residues" evidence="1">
    <location>
        <begin position="371"/>
        <end position="385"/>
    </location>
</feature>
<feature type="region of interest" description="Disordered" evidence="1">
    <location>
        <begin position="2931"/>
        <end position="3218"/>
    </location>
</feature>
<feature type="region of interest" description="Disordered" evidence="1">
    <location>
        <begin position="250"/>
        <end position="281"/>
    </location>
</feature>
<dbReference type="Pfam" id="PF07145">
    <property type="entry name" value="PAM2"/>
    <property type="match status" value="1"/>
</dbReference>
<feature type="compositionally biased region" description="Basic and acidic residues" evidence="1">
    <location>
        <begin position="3198"/>
        <end position="3207"/>
    </location>
</feature>
<feature type="region of interest" description="Disordered" evidence="1">
    <location>
        <begin position="1072"/>
        <end position="1103"/>
    </location>
</feature>
<keyword evidence="3" id="KW-1185">Reference proteome</keyword>
<accession>A0A9P0E0J4</accession>
<name>A0A9P0E0J4_PHYSR</name>
<feature type="region of interest" description="Disordered" evidence="1">
    <location>
        <begin position="2546"/>
        <end position="2627"/>
    </location>
</feature>
<evidence type="ECO:0000313" key="2">
    <source>
        <dbReference type="EMBL" id="CAH1188405.1"/>
    </source>
</evidence>
<feature type="compositionally biased region" description="Polar residues" evidence="1">
    <location>
        <begin position="3187"/>
        <end position="3197"/>
    </location>
</feature>
<dbReference type="OrthoDB" id="416093at2759"/>
<feature type="region of interest" description="Disordered" evidence="1">
    <location>
        <begin position="121"/>
        <end position="160"/>
    </location>
</feature>
<evidence type="ECO:0000313" key="3">
    <source>
        <dbReference type="Proteomes" id="UP001153712"/>
    </source>
</evidence>
<feature type="compositionally biased region" description="Low complexity" evidence="1">
    <location>
        <begin position="2969"/>
        <end position="2996"/>
    </location>
</feature>
<feature type="compositionally biased region" description="Basic and acidic residues" evidence="1">
    <location>
        <begin position="3166"/>
        <end position="3180"/>
    </location>
</feature>
<dbReference type="Proteomes" id="UP001153712">
    <property type="component" value="Chromosome 9"/>
</dbReference>
<feature type="compositionally biased region" description="Basic and acidic residues" evidence="1">
    <location>
        <begin position="2942"/>
        <end position="2968"/>
    </location>
</feature>
<feature type="compositionally biased region" description="Low complexity" evidence="1">
    <location>
        <begin position="263"/>
        <end position="281"/>
    </location>
</feature>
<feature type="region of interest" description="Disordered" evidence="1">
    <location>
        <begin position="338"/>
        <end position="456"/>
    </location>
</feature>
<feature type="region of interest" description="Disordered" evidence="1">
    <location>
        <begin position="558"/>
        <end position="583"/>
    </location>
</feature>
<sequence length="3218" mass="353933">MEEGLNNANNPNPFGCANGSPAAKTEGGLHKQNGLAQEQMFEKSNGKRLASEFDEQDDDFGPETDVDAVDDVIPVTTGTKCEVPKSFAECFDPISNYSGFEEEGVCNPFVEHQEKASAEMQKVKKKVEFQEDEEREAREETPTPPADAVHDASGLVDSESEDEWNYFKGGEADKENVSPQLEKEVADIAEEDDTMSQLNPNAAEFVPVSPTRNVASPPSCIRGLNEAIISESPKKAIDIDISLPNVRDFEKEVKSRPGDINLSDGSISKSSTSDSSSSNVYRSFEDLPTICSSRDNPSKDLMENILNGKNIDEIPEFQPNSDSPKKVFQTDEFHFGPKALPFINKPNEQDDSSTADSCASIDPATASPDLNKLHDIPDDLEKFLESDNDISNDTSDRGASREPHKDNDAFKLSSNFDNEKELASPLESERDALKSDEPKLLPNIDFLNVSSEDRPNDVARDLLNSVESESICCSNESNTVESSRDSYDVLSKSPAPLESDYTRPEALELARQSFEELCSAEPPPRDLQRETSVDATPAELIREADARFEELCKPLESPLEEVTSSVKDDLSEGTGDNDNGDVRLIDTDDRLVADVAPEPEPIIAENEPTKVENLVELPKEEVNVMVPSIEHDEDESLLKSCDIKTEPILEPTVVAPEAPKIDDTPETSSKNTKLIIPPQTTVASIILNNLEIPLAGSSSAQAAFRREIIGTSDINKSFGSLVPRDRDSALISTIILNSSDVNNLYTNAIPRLLTESFKLFVPNATRLTLSMGKENKIPEIVASSSEIKIEDEFNLPESIEENDYQPFYDYSHLFPASEALVLDGDLYAINDEESLSPEENRIVALKQLLQQVIRTEERPQSSIESSSTPADETDNSHVNAASDCKNCGDRLNSTILVSKGICINPEMHCHMENMQSVVSETDLLDYQRTADEYGFVRWPSTIEEKGIFVEPTSRNEDASDNRADEKIQSKSVHFVDVDGASNAELGYTLEDNDCSSNSDIFPNRSASGDRFDSVASDKSELAEVEYAKSLMNQLIDTISANLQDNKLKTSNTLMVYMLRSGIEKLKQTKSLPDSFSNKKKRKQPVSDCVETNEDNQDTVKSSMSDSFRPVCDYSFLPSTSNNDGNIVIPAPEKNDIDATDESRIGRGSSVVPTGLDRLEKPLADDATDKSITVSNRVEKVVNFDDNTAPFERSTRVSSAVGAVQGVIDCDYSLVPRIEDSDLPRPVMKVDGALDCDFSLVPSVDYDSNSASCPIVNLGKVKDDYSAFDVPDSEYYPSAPLDDGVKPLQNDFSKFKTFSPSADVREFISKGPDCDYSLIPFIDDTKITPVNAVENDVRATTYDCDYSLIPSVDGAKISGNSSQVIENVQPFVLFPKNENIAPPANKKYKYFGSPSFPSIGVEQVDDSTSILLLAGKVPLDVRENVSLADTRQPVCDNSFVPPTNKIKDLSSLDEHRPVCDYSFALPSDEKDDLSSLDGFGLICDYSFALPTEEKENSSLDEYQPICDYSFALPTEEKNNSPPEEYVPVCDYSYQLPFELIHTTSSSEVYQPICDYSFALPTEEKNTSPPEEYVPVCDYSYHLPFELIYTTSSNEVYHPVCDYSFSLPTTCSSIPAVDIRDQPDCDYSLTPIVASDAPKSVENELVIKRVASFTEIREPVGNQPVPVVDSKATASKVRKGAVQFRDDSPAVEVEKPPIPIVEFSEIVSLVFNMSDGVARVMGDADNVPSLVGNFYSPVCDYSFTLPGDNEDVTFKYDDFEPVCDYSFSLPTDNDETSMKSTDDYKPVCDHHSFSLPLSLPFTDFRNYSLDIDNPTYEKYQPVFDYSFSYPVDDTAVNDSPTVCDSFSFILDDDPLSNKRDLSLCYTDFRNYSLDCNNPTFERYQPVYDYSFCHPVDDAIVVSDSSKPVRDSLYSITTDDNVDDRDNFPSGFTDSGNYSLDIDNPTFEKHQPVLDHSIKPICGSAFSFPVENEADVSPAIDRNQSFGLCDDRKPSSSLPIEHGVAQNDSPVIEECEFVNNQSIALPTYGIVASSIDNVREVPCSLPNDIDGISLVIEDYMMPIKASEDVLSLTDMYQPVCDYSFALPGEEREDLSQSVDGYLPVCDYSYALPGESMEDLSQPDSYRPVCDYSYALPGESMEDLSQPDSYRPVCDYSYALPGESKEDLSQPDSYRPVCDYSFALPGESKEDLSQSPDDYWPVCDYSFALDTADSKKVDGVEKVASVEDSLKSVGDYIGFTMLVDDCSSISFVEIGKTVSVMIDKVDEEIGYEPVSSRDEAGKERTVGFTKEADSFAPPISKVYSNGEEIESSVIASVEVSKDKIAKESRNREMASSLADNLLDGIESALGNIGKDASGLVDAFKTNDATKSVEKVIEISEKPSKMSLFEDIPDLPVHLEDTFRPVCDYSFALPVDETAKSDPPDYRPVCDYSFALSTSPMPDDRAVWASGAFRPVCDYSFVLSTVDENDDALDASIDAYLPACDYSFALPVKGGDETVKKLIKNYRRTCNIAHATSAKETKRSPGTASDRPICDYFYVPSVCDHRLQTNADEPRSTCDRSSGRSNRKVDGSKRTGRNDDDTGKNDAAKRVESTKICVEKPGAVSKSEDAPVEDTNDPVEESPDSHLIENNSDQSYREYIDHLSDTDIELNFSASDTDYYQSVFDDTYREIAIDDKYQPVCDYSYDLPNDEHDERVQRDDHQPTFDNLDEQITVELSPSKTKSTSATEAKRPALAGDLISTVKKEFDVRKREEFRSVDSIGMSKGNAIEADGKKAPNRWQERSLDSTEMKEGLLAVTEFQNIDSLVLPFTVEDNRPPNAPLSPDQFVVNFRKILASTLVSALSNFKNEFSQEMKKIDGDSTATAMARVFDNIHKNGTHLSNVVEWLVCKAFLDSQTTNTNDAQKLLSELESEMTAIGITSTVAAGAALTAVLTEKERPAPAADVPQEAEKEPLEEHQDNQQKEPEPKEEEAPKTKPVTSKTAAAAAAVAAPKASKTAVKAPLSKTAASATNRLASKTSVASKASGTVKAASKSTLAAKPTARSAPVKTADKVLNGEAKPSARLTSARRPVETASKPKLPAQTATSKPNVTKAPTKKLEPTAVKTTKSVEMKQRTVAKKPLDKPNTAVSAATKVSNATKAPSSGVATKPKPSTLTAPPKPRVPLTKTVAKTDAPKADAQKQNKENVNKLMASRTATKPASSNAKKVETKDNLKKQFLQSHTRLW</sequence>
<feature type="compositionally biased region" description="Basic and acidic residues" evidence="1">
    <location>
        <begin position="394"/>
        <end position="409"/>
    </location>
</feature>
<feature type="compositionally biased region" description="Acidic residues" evidence="1">
    <location>
        <begin position="2605"/>
        <end position="2617"/>
    </location>
</feature>
<feature type="compositionally biased region" description="Polar residues" evidence="1">
    <location>
        <begin position="1"/>
        <end position="12"/>
    </location>
</feature>
<protein>
    <submittedName>
        <fullName evidence="2">Uncharacterized protein</fullName>
    </submittedName>
</protein>
<feature type="region of interest" description="Disordered" evidence="1">
    <location>
        <begin position="856"/>
        <end position="877"/>
    </location>
</feature>
<feature type="compositionally biased region" description="Polar residues" evidence="1">
    <location>
        <begin position="3120"/>
        <end position="3149"/>
    </location>
</feature>
<feature type="compositionally biased region" description="Basic and acidic residues" evidence="1">
    <location>
        <begin position="417"/>
        <end position="439"/>
    </location>
</feature>
<feature type="compositionally biased region" description="Basic and acidic residues" evidence="1">
    <location>
        <begin position="2546"/>
        <end position="2588"/>
    </location>
</feature>
<evidence type="ECO:0000256" key="1">
    <source>
        <dbReference type="SAM" id="MobiDB-lite"/>
    </source>
</evidence>
<reference evidence="2" key="1">
    <citation type="submission" date="2022-01" db="EMBL/GenBank/DDBJ databases">
        <authorList>
            <person name="King R."/>
        </authorList>
    </citation>
    <scope>NUCLEOTIDE SEQUENCE</scope>
</reference>
<organism evidence="2 3">
    <name type="scientific">Phyllotreta striolata</name>
    <name type="common">Striped flea beetle</name>
    <name type="synonym">Crioceris striolata</name>
    <dbReference type="NCBI Taxonomy" id="444603"/>
    <lineage>
        <taxon>Eukaryota</taxon>
        <taxon>Metazoa</taxon>
        <taxon>Ecdysozoa</taxon>
        <taxon>Arthropoda</taxon>
        <taxon>Hexapoda</taxon>
        <taxon>Insecta</taxon>
        <taxon>Pterygota</taxon>
        <taxon>Neoptera</taxon>
        <taxon>Endopterygota</taxon>
        <taxon>Coleoptera</taxon>
        <taxon>Polyphaga</taxon>
        <taxon>Cucujiformia</taxon>
        <taxon>Chrysomeloidea</taxon>
        <taxon>Chrysomelidae</taxon>
        <taxon>Galerucinae</taxon>
        <taxon>Alticini</taxon>
        <taxon>Phyllotreta</taxon>
    </lineage>
</organism>
<feature type="compositionally biased region" description="Basic and acidic residues" evidence="1">
    <location>
        <begin position="523"/>
        <end position="532"/>
    </location>
</feature>
<feature type="compositionally biased region" description="Polar residues" evidence="1">
    <location>
        <begin position="3000"/>
        <end position="3019"/>
    </location>
</feature>
<dbReference type="InterPro" id="IPR009818">
    <property type="entry name" value="PAM2_motif"/>
</dbReference>
<feature type="region of interest" description="Disordered" evidence="1">
    <location>
        <begin position="473"/>
        <end position="501"/>
    </location>
</feature>
<feature type="compositionally biased region" description="Acidic residues" evidence="1">
    <location>
        <begin position="52"/>
        <end position="70"/>
    </location>
</feature>